<feature type="region of interest" description="Disordered" evidence="1">
    <location>
        <begin position="97"/>
        <end position="119"/>
    </location>
</feature>
<name>A0A4Y3QS30_STRCI</name>
<keyword evidence="4" id="KW-1185">Reference proteome</keyword>
<feature type="region of interest" description="Disordered" evidence="1">
    <location>
        <begin position="1"/>
        <end position="29"/>
    </location>
</feature>
<evidence type="ECO:0000313" key="4">
    <source>
        <dbReference type="Proteomes" id="UP000319210"/>
    </source>
</evidence>
<dbReference type="Pfam" id="PF19870">
    <property type="entry name" value="DUF6343"/>
    <property type="match status" value="1"/>
</dbReference>
<evidence type="ECO:0000313" key="3">
    <source>
        <dbReference type="EMBL" id="GEB48206.1"/>
    </source>
</evidence>
<comment type="caution">
    <text evidence="3">The sequence shown here is derived from an EMBL/GenBank/DDBJ whole genome shotgun (WGS) entry which is preliminary data.</text>
</comment>
<evidence type="ECO:0000256" key="1">
    <source>
        <dbReference type="SAM" id="MobiDB-lite"/>
    </source>
</evidence>
<dbReference type="InterPro" id="IPR045924">
    <property type="entry name" value="DUF6343"/>
</dbReference>
<sequence>MTQPPSSPPPGDRPRGRHARRGTEPVTARSDLPLRALLSGFGVPFFAAATALFAWWASVSDSHTTPSATLLTVLAVVCGVLALGAAVDLLVIRRRMRQEREESPEPHRGSGPPPGPPSS</sequence>
<keyword evidence="2" id="KW-0472">Membrane</keyword>
<feature type="compositionally biased region" description="Pro residues" evidence="1">
    <location>
        <begin position="1"/>
        <end position="11"/>
    </location>
</feature>
<keyword evidence="2" id="KW-0812">Transmembrane</keyword>
<proteinExistence type="predicted"/>
<organism evidence="3 4">
    <name type="scientific">Streptomyces cacaoi</name>
    <dbReference type="NCBI Taxonomy" id="1898"/>
    <lineage>
        <taxon>Bacteria</taxon>
        <taxon>Bacillati</taxon>
        <taxon>Actinomycetota</taxon>
        <taxon>Actinomycetes</taxon>
        <taxon>Kitasatosporales</taxon>
        <taxon>Streptomycetaceae</taxon>
        <taxon>Streptomyces</taxon>
    </lineage>
</organism>
<dbReference type="RefSeq" id="WP_051845885.1">
    <property type="nucleotide sequence ID" value="NZ_BJMM01000003.1"/>
</dbReference>
<keyword evidence="2" id="KW-1133">Transmembrane helix</keyword>
<evidence type="ECO:0000256" key="2">
    <source>
        <dbReference type="SAM" id="Phobius"/>
    </source>
</evidence>
<feature type="transmembrane region" description="Helical" evidence="2">
    <location>
        <begin position="68"/>
        <end position="91"/>
    </location>
</feature>
<reference evidence="3 4" key="1">
    <citation type="submission" date="2019-06" db="EMBL/GenBank/DDBJ databases">
        <title>Whole genome shotgun sequence of Streptomyces cacaoi subsp. cacaoi NBRC 12748.</title>
        <authorList>
            <person name="Hosoyama A."/>
            <person name="Uohara A."/>
            <person name="Ohji S."/>
            <person name="Ichikawa N."/>
        </authorList>
    </citation>
    <scope>NUCLEOTIDE SEQUENCE [LARGE SCALE GENOMIC DNA]</scope>
    <source>
        <strain evidence="3 4">NBRC 12748</strain>
    </source>
</reference>
<feature type="compositionally biased region" description="Basic and acidic residues" evidence="1">
    <location>
        <begin position="98"/>
        <end position="108"/>
    </location>
</feature>
<protein>
    <submittedName>
        <fullName evidence="3">Uncharacterized protein</fullName>
    </submittedName>
</protein>
<dbReference type="AlphaFoldDB" id="A0A4Y3QS30"/>
<dbReference type="Proteomes" id="UP000319210">
    <property type="component" value="Unassembled WGS sequence"/>
</dbReference>
<dbReference type="EMBL" id="BJMM01000003">
    <property type="protein sequence ID" value="GEB48206.1"/>
    <property type="molecule type" value="Genomic_DNA"/>
</dbReference>
<feature type="transmembrane region" description="Helical" evidence="2">
    <location>
        <begin position="36"/>
        <end position="56"/>
    </location>
</feature>
<gene>
    <name evidence="3" type="ORF">SCA03_07570</name>
</gene>
<accession>A0A4Y3QS30</accession>